<keyword evidence="3" id="KW-1185">Reference proteome</keyword>
<name>A0A1H6WX30_9FLAO</name>
<accession>A0A1H6WX30</accession>
<keyword evidence="1" id="KW-1133">Transmembrane helix</keyword>
<evidence type="ECO:0000256" key="1">
    <source>
        <dbReference type="SAM" id="Phobius"/>
    </source>
</evidence>
<dbReference type="RefSeq" id="WP_091314709.1">
    <property type="nucleotide sequence ID" value="NZ_CBCSJU010000003.1"/>
</dbReference>
<organism evidence="2 3">
    <name type="scientific">Flavobacterium terrigena</name>
    <dbReference type="NCBI Taxonomy" id="402734"/>
    <lineage>
        <taxon>Bacteria</taxon>
        <taxon>Pseudomonadati</taxon>
        <taxon>Bacteroidota</taxon>
        <taxon>Flavobacteriia</taxon>
        <taxon>Flavobacteriales</taxon>
        <taxon>Flavobacteriaceae</taxon>
        <taxon>Flavobacterium</taxon>
    </lineage>
</organism>
<keyword evidence="1" id="KW-0472">Membrane</keyword>
<dbReference type="AlphaFoldDB" id="A0A1H6WX30"/>
<proteinExistence type="predicted"/>
<keyword evidence="1" id="KW-0812">Transmembrane</keyword>
<reference evidence="3" key="1">
    <citation type="submission" date="2016-10" db="EMBL/GenBank/DDBJ databases">
        <authorList>
            <person name="Varghese N."/>
            <person name="Submissions S."/>
        </authorList>
    </citation>
    <scope>NUCLEOTIDE SEQUENCE [LARGE SCALE GENOMIC DNA]</scope>
    <source>
        <strain evidence="3">DSM 17934</strain>
    </source>
</reference>
<sequence>MKLIFIHQFKDFYKIVLGIILLALVAFFPVILAFVGSYFEGIVTGERVHEGNSVFMSFGWLCLVTIPVGIILLIAWLGISVYNIICFIKSRN</sequence>
<feature type="transmembrane region" description="Helical" evidence="1">
    <location>
        <begin position="58"/>
        <end position="85"/>
    </location>
</feature>
<evidence type="ECO:0000313" key="3">
    <source>
        <dbReference type="Proteomes" id="UP000199702"/>
    </source>
</evidence>
<gene>
    <name evidence="2" type="ORF">SAMN05660918_2677</name>
</gene>
<dbReference type="STRING" id="402734.SAMN05660918_2677"/>
<evidence type="ECO:0000313" key="2">
    <source>
        <dbReference type="EMBL" id="SEJ21423.1"/>
    </source>
</evidence>
<feature type="transmembrane region" description="Helical" evidence="1">
    <location>
        <begin position="12"/>
        <end position="38"/>
    </location>
</feature>
<dbReference type="Proteomes" id="UP000199702">
    <property type="component" value="Unassembled WGS sequence"/>
</dbReference>
<dbReference type="EMBL" id="FNYA01000007">
    <property type="protein sequence ID" value="SEJ21423.1"/>
    <property type="molecule type" value="Genomic_DNA"/>
</dbReference>
<protein>
    <submittedName>
        <fullName evidence="2">Uncharacterized protein</fullName>
    </submittedName>
</protein>